<evidence type="ECO:0000259" key="1">
    <source>
        <dbReference type="Pfam" id="PF10026"/>
    </source>
</evidence>
<gene>
    <name evidence="2" type="ORF">HED52_05525</name>
</gene>
<evidence type="ECO:0000313" key="3">
    <source>
        <dbReference type="Proteomes" id="UP000568486"/>
    </source>
</evidence>
<protein>
    <submittedName>
        <fullName evidence="2">DUF2268 domain-containing protein</fullName>
    </submittedName>
</protein>
<dbReference type="EMBL" id="JAAVLR010000001">
    <property type="protein sequence ID" value="NKC27947.1"/>
    <property type="molecule type" value="Genomic_DNA"/>
</dbReference>
<dbReference type="Proteomes" id="UP000568486">
    <property type="component" value="Unassembled WGS sequence"/>
</dbReference>
<keyword evidence="3" id="KW-1185">Reference proteome</keyword>
<sequence>MDSIFKDTWFLHWLTASGGLEEFEQPIFIEITAAFRTLEHFVSPPKLDILLNRSKHIIPEIGILGRSHNSTLFSLNFDPDNPNLKPSLTNGTLQRQLLHEIHHCMRMAGPGYGWTLGEALVSEGMAGHFVQHLMNTPPELWERAVPIDRLKVHCPTVAELQSTDYDHAEWFW</sequence>
<proteinExistence type="predicted"/>
<comment type="caution">
    <text evidence="2">The sequence shown here is derived from an EMBL/GenBank/DDBJ whole genome shotgun (WGS) entry which is preliminary data.</text>
</comment>
<accession>A0ABX1DSQ6</accession>
<name>A0ABX1DSQ6_9HYPH</name>
<evidence type="ECO:0000313" key="2">
    <source>
        <dbReference type="EMBL" id="NKC27947.1"/>
    </source>
</evidence>
<feature type="domain" description="DUF2268" evidence="1">
    <location>
        <begin position="42"/>
        <end position="159"/>
    </location>
</feature>
<reference evidence="2 3" key="1">
    <citation type="submission" date="2020-03" db="EMBL/GenBank/DDBJ databases">
        <title>Whole genome sequencing of clinical and environmental type strains of Ochrobactrum.</title>
        <authorList>
            <person name="Dharne M."/>
        </authorList>
    </citation>
    <scope>NUCLEOTIDE SEQUENCE [LARGE SCALE GENOMIC DNA]</scope>
    <source>
        <strain evidence="2 3">DSM 22292</strain>
    </source>
</reference>
<dbReference type="InterPro" id="IPR018728">
    <property type="entry name" value="DUF2268"/>
</dbReference>
<dbReference type="Pfam" id="PF10026">
    <property type="entry name" value="DUF2268"/>
    <property type="match status" value="1"/>
</dbReference>
<organism evidence="2 3">
    <name type="scientific">Brucella ciceri</name>
    <dbReference type="NCBI Taxonomy" id="391287"/>
    <lineage>
        <taxon>Bacteria</taxon>
        <taxon>Pseudomonadati</taxon>
        <taxon>Pseudomonadota</taxon>
        <taxon>Alphaproteobacteria</taxon>
        <taxon>Hyphomicrobiales</taxon>
        <taxon>Brucellaceae</taxon>
        <taxon>Brucella/Ochrobactrum group</taxon>
        <taxon>Brucella</taxon>
    </lineage>
</organism>